<evidence type="ECO:0000313" key="4">
    <source>
        <dbReference type="Proteomes" id="UP000184108"/>
    </source>
</evidence>
<feature type="region of interest" description="Disordered" evidence="1">
    <location>
        <begin position="40"/>
        <end position="71"/>
    </location>
</feature>
<evidence type="ECO:0000256" key="1">
    <source>
        <dbReference type="SAM" id="MobiDB-lite"/>
    </source>
</evidence>
<dbReference type="Proteomes" id="UP000184108">
    <property type="component" value="Unassembled WGS sequence"/>
</dbReference>
<dbReference type="Pfam" id="PF08239">
    <property type="entry name" value="SH3_3"/>
    <property type="match status" value="1"/>
</dbReference>
<dbReference type="InterPro" id="IPR003646">
    <property type="entry name" value="SH3-like_bac-type"/>
</dbReference>
<feature type="domain" description="SH3b" evidence="2">
    <location>
        <begin position="328"/>
        <end position="394"/>
    </location>
</feature>
<evidence type="ECO:0000259" key="2">
    <source>
        <dbReference type="PROSITE" id="PS51781"/>
    </source>
</evidence>
<dbReference type="SMART" id="SM00287">
    <property type="entry name" value="SH3b"/>
    <property type="match status" value="1"/>
</dbReference>
<proteinExistence type="predicted"/>
<organism evidence="3 4">
    <name type="scientific">Chryseobacterium vrystaatense</name>
    <dbReference type="NCBI Taxonomy" id="307480"/>
    <lineage>
        <taxon>Bacteria</taxon>
        <taxon>Pseudomonadati</taxon>
        <taxon>Bacteroidota</taxon>
        <taxon>Flavobacteriia</taxon>
        <taxon>Flavobacteriales</taxon>
        <taxon>Weeksellaceae</taxon>
        <taxon>Chryseobacterium group</taxon>
        <taxon>Chryseobacterium</taxon>
    </lineage>
</organism>
<evidence type="ECO:0000313" key="3">
    <source>
        <dbReference type="EMBL" id="SHG29040.1"/>
    </source>
</evidence>
<gene>
    <name evidence="3" type="ORF">SAMN02787073_3910</name>
</gene>
<protein>
    <submittedName>
        <fullName evidence="3">SH3 domain-containing protein</fullName>
    </submittedName>
</protein>
<dbReference type="EMBL" id="FQVE01000005">
    <property type="protein sequence ID" value="SHG29040.1"/>
    <property type="molecule type" value="Genomic_DNA"/>
</dbReference>
<name>A0A1M5IM80_9FLAO</name>
<sequence>MGLKNGLEFKIIKMKRISSYILIGFCLFISCSGQENKRQKQQVTKNKKMNSLKSAPYNRTDEGDGTESNYNNLSPDFINKTKKILEQRQYQFPDENSFNHKISKVFSFCPKEYANSIITLRPGMFPEVAIRKDRFILIQDASANSPDFISPDLLYHFNSYIFYNAPLSYTWLESNNPDVLFDLVVYYGYNDDKKIVEKVFEKFDFNSLSNVEELIFANSGPHKILKKQIFDDIETIIYKGRVEDFSYAKQGNGYLRIGEIINKISFSPNQYIEPEKIIAYLFERELRVGIQGDVERYLNNNVYYSKNLKNNNFYNLPTLKDYVEYIYQYNKTFIIQDPDGYTNLRKSKNTSSDILQKVKTGEPIEVLDNSGDWFLVKTKEGKEGYIHKSRIQSD</sequence>
<accession>A0A1M5IM80</accession>
<reference evidence="4" key="1">
    <citation type="submission" date="2016-11" db="EMBL/GenBank/DDBJ databases">
        <authorList>
            <person name="Varghese N."/>
            <person name="Submissions S."/>
        </authorList>
    </citation>
    <scope>NUCLEOTIDE SEQUENCE [LARGE SCALE GENOMIC DNA]</scope>
    <source>
        <strain evidence="4">YR203</strain>
    </source>
</reference>
<dbReference type="PROSITE" id="PS51781">
    <property type="entry name" value="SH3B"/>
    <property type="match status" value="1"/>
</dbReference>
<dbReference type="AlphaFoldDB" id="A0A1M5IM80"/>
<dbReference type="Gene3D" id="2.30.30.40">
    <property type="entry name" value="SH3 Domains"/>
    <property type="match status" value="1"/>
</dbReference>
<dbReference type="PROSITE" id="PS51257">
    <property type="entry name" value="PROKAR_LIPOPROTEIN"/>
    <property type="match status" value="1"/>
</dbReference>